<keyword evidence="1" id="KW-1133">Transmembrane helix</keyword>
<evidence type="ECO:0000313" key="3">
    <source>
        <dbReference type="Proteomes" id="UP001165122"/>
    </source>
</evidence>
<organism evidence="2 3">
    <name type="scientific">Triparma laevis f. longispina</name>
    <dbReference type="NCBI Taxonomy" id="1714387"/>
    <lineage>
        <taxon>Eukaryota</taxon>
        <taxon>Sar</taxon>
        <taxon>Stramenopiles</taxon>
        <taxon>Ochrophyta</taxon>
        <taxon>Bolidophyceae</taxon>
        <taxon>Parmales</taxon>
        <taxon>Triparmaceae</taxon>
        <taxon>Triparma</taxon>
    </lineage>
</organism>
<dbReference type="EMBL" id="BRXW01000452">
    <property type="protein sequence ID" value="GMH56339.1"/>
    <property type="molecule type" value="Genomic_DNA"/>
</dbReference>
<comment type="caution">
    <text evidence="2">The sequence shown here is derived from an EMBL/GenBank/DDBJ whole genome shotgun (WGS) entry which is preliminary data.</text>
</comment>
<feature type="transmembrane region" description="Helical" evidence="1">
    <location>
        <begin position="83"/>
        <end position="106"/>
    </location>
</feature>
<evidence type="ECO:0000256" key="1">
    <source>
        <dbReference type="SAM" id="Phobius"/>
    </source>
</evidence>
<dbReference type="AlphaFoldDB" id="A0A9W6ZKM9"/>
<keyword evidence="1" id="KW-0472">Membrane</keyword>
<dbReference type="Proteomes" id="UP001165122">
    <property type="component" value="Unassembled WGS sequence"/>
</dbReference>
<evidence type="ECO:0000313" key="2">
    <source>
        <dbReference type="EMBL" id="GMH56339.1"/>
    </source>
</evidence>
<reference evidence="3" key="1">
    <citation type="journal article" date="2023" name="Commun. Biol.">
        <title>Genome analysis of Parmales, the sister group of diatoms, reveals the evolutionary specialization of diatoms from phago-mixotrophs to photoautotrophs.</title>
        <authorList>
            <person name="Ban H."/>
            <person name="Sato S."/>
            <person name="Yoshikawa S."/>
            <person name="Yamada K."/>
            <person name="Nakamura Y."/>
            <person name="Ichinomiya M."/>
            <person name="Sato N."/>
            <person name="Blanc-Mathieu R."/>
            <person name="Endo H."/>
            <person name="Kuwata A."/>
            <person name="Ogata H."/>
        </authorList>
    </citation>
    <scope>NUCLEOTIDE SEQUENCE [LARGE SCALE GENOMIC DNA]</scope>
    <source>
        <strain evidence="3">NIES 3700</strain>
    </source>
</reference>
<accession>A0A9W6ZKM9</accession>
<protein>
    <submittedName>
        <fullName evidence="2">Uncharacterized protein</fullName>
    </submittedName>
</protein>
<keyword evidence="1" id="KW-0812">Transmembrane</keyword>
<sequence length="171" mass="19088">MQIQPEHTSSGNHATINDEMFVQETSDADWTTVVRSIFRPNGLHIRSRLALLEIYGIAFLFLADMVTDISMIIRYFGDSSTHTFAYATTACVSLNLGFQTFTVLVVNKNRKKGHILKEVAIVFSLLKPAVDTHRVVNKVEQEAGVMVDHHASLTGSRTCEMLFESVPCTII</sequence>
<proteinExistence type="predicted"/>
<feature type="transmembrane region" description="Helical" evidence="1">
    <location>
        <begin position="54"/>
        <end position="77"/>
    </location>
</feature>
<gene>
    <name evidence="2" type="ORF">TrLO_g10326</name>
</gene>
<name>A0A9W6ZKM9_9STRA</name>
<keyword evidence="3" id="KW-1185">Reference proteome</keyword>